<dbReference type="HOGENOM" id="CLU_2106395_0_0_10"/>
<dbReference type="OrthoDB" id="378735at2"/>
<protein>
    <submittedName>
        <fullName evidence="1">Uncharacterized protein</fullName>
    </submittedName>
</protein>
<sequence length="111" mass="13047">MSFKTNETIRDVYGISDEQKNAIMNFLQGAVYCWCKNRSDEWFSIRDLMGGDNYYWEGTPLIALWEKHKDVGAAGKDAGWLLKKVINNDKRTFETKKEELVRKYKWVGDEI</sequence>
<dbReference type="eggNOG" id="ENOG5032VIC">
    <property type="taxonomic scope" value="Bacteria"/>
</dbReference>
<comment type="caution">
    <text evidence="1">The sequence shown here is derived from an EMBL/GenBank/DDBJ whole genome shotgun (WGS) entry which is preliminary data.</text>
</comment>
<accession>K1M0R2</accession>
<organism evidence="1 2">
    <name type="scientific">Bergeyella zoohelcum ATCC 43767</name>
    <dbReference type="NCBI Taxonomy" id="883096"/>
    <lineage>
        <taxon>Bacteria</taxon>
        <taxon>Pseudomonadati</taxon>
        <taxon>Bacteroidota</taxon>
        <taxon>Flavobacteriia</taxon>
        <taxon>Flavobacteriales</taxon>
        <taxon>Weeksellaceae</taxon>
        <taxon>Bergeyella</taxon>
    </lineage>
</organism>
<dbReference type="AlphaFoldDB" id="K1M0R2"/>
<keyword evidence="2" id="KW-1185">Reference proteome</keyword>
<gene>
    <name evidence="1" type="ORF">HMPREF9699_01578</name>
</gene>
<dbReference type="RefSeq" id="WP_002663904.1">
    <property type="nucleotide sequence ID" value="NZ_JH932293.1"/>
</dbReference>
<reference evidence="1 2" key="1">
    <citation type="submission" date="2012-07" db="EMBL/GenBank/DDBJ databases">
        <title>The Genome Sequence of Bergeyella zoohelcum ATCC 43767.</title>
        <authorList>
            <consortium name="The Broad Institute Genome Sequencing Platform"/>
            <person name="Earl A."/>
            <person name="Ward D."/>
            <person name="Feldgarden M."/>
            <person name="Gevers D."/>
            <person name="Huys G."/>
            <person name="Walker B."/>
            <person name="Young S.K."/>
            <person name="Zeng Q."/>
            <person name="Gargeya S."/>
            <person name="Fitzgerald M."/>
            <person name="Haas B."/>
            <person name="Abouelleil A."/>
            <person name="Alvarado L."/>
            <person name="Arachchi H.M."/>
            <person name="Berlin A.M."/>
            <person name="Chapman S.B."/>
            <person name="Goldberg J."/>
            <person name="Griggs A."/>
            <person name="Gujja S."/>
            <person name="Hansen M."/>
            <person name="Howarth C."/>
            <person name="Imamovic A."/>
            <person name="Larimer J."/>
            <person name="McCowen C."/>
            <person name="Montmayeur A."/>
            <person name="Murphy C."/>
            <person name="Neiman D."/>
            <person name="Pearson M."/>
            <person name="Priest M."/>
            <person name="Roberts A."/>
            <person name="Saif S."/>
            <person name="Shea T."/>
            <person name="Sisk P."/>
            <person name="Sykes S."/>
            <person name="Wortman J."/>
            <person name="Nusbaum C."/>
            <person name="Birren B."/>
        </authorList>
    </citation>
    <scope>NUCLEOTIDE SEQUENCE [LARGE SCALE GENOMIC DNA]</scope>
    <source>
        <strain evidence="1 2">ATCC 43767</strain>
    </source>
</reference>
<name>K1M0R2_9FLAO</name>
<dbReference type="EMBL" id="AGYA01000026">
    <property type="protein sequence ID" value="EKB55933.1"/>
    <property type="molecule type" value="Genomic_DNA"/>
</dbReference>
<dbReference type="PATRIC" id="fig|883096.3.peg.1626"/>
<dbReference type="STRING" id="883096.HMPREF9699_01578"/>
<evidence type="ECO:0000313" key="2">
    <source>
        <dbReference type="Proteomes" id="UP000006085"/>
    </source>
</evidence>
<evidence type="ECO:0000313" key="1">
    <source>
        <dbReference type="EMBL" id="EKB55933.1"/>
    </source>
</evidence>
<dbReference type="Proteomes" id="UP000006085">
    <property type="component" value="Unassembled WGS sequence"/>
</dbReference>
<proteinExistence type="predicted"/>